<dbReference type="GO" id="GO:0000271">
    <property type="term" value="P:polysaccharide biosynthetic process"/>
    <property type="evidence" value="ECO:0007669"/>
    <property type="project" value="TreeGrafter"/>
</dbReference>
<organism evidence="2 3">
    <name type="scientific">Schaalia georgiae</name>
    <dbReference type="NCBI Taxonomy" id="52768"/>
    <lineage>
        <taxon>Bacteria</taxon>
        <taxon>Bacillati</taxon>
        <taxon>Actinomycetota</taxon>
        <taxon>Actinomycetes</taxon>
        <taxon>Actinomycetales</taxon>
        <taxon>Actinomycetaceae</taxon>
        <taxon>Schaalia</taxon>
    </lineage>
</organism>
<gene>
    <name evidence="2" type="ORF">HXK03_06315</name>
</gene>
<dbReference type="Pfam" id="PF01041">
    <property type="entry name" value="DegT_DnrJ_EryC1"/>
    <property type="match status" value="1"/>
</dbReference>
<dbReference type="Proteomes" id="UP000718630">
    <property type="component" value="Unassembled WGS sequence"/>
</dbReference>
<evidence type="ECO:0000256" key="1">
    <source>
        <dbReference type="ARBA" id="ARBA00001933"/>
    </source>
</evidence>
<dbReference type="EMBL" id="JABZFZ010000334">
    <property type="protein sequence ID" value="MBF0940474.1"/>
    <property type="molecule type" value="Genomic_DNA"/>
</dbReference>
<evidence type="ECO:0000313" key="3">
    <source>
        <dbReference type="Proteomes" id="UP000718630"/>
    </source>
</evidence>
<dbReference type="AlphaFoldDB" id="A0A929QY04"/>
<evidence type="ECO:0000313" key="2">
    <source>
        <dbReference type="EMBL" id="MBF0940474.1"/>
    </source>
</evidence>
<sequence>AVHVYHQYTIRVEDRDRFVAALAQEHGVGSGVYYPIPCHRLESLSRFAPARALGDTDEAARSVLSLPVHPSLLTRDLERVVTGVNALARAGS</sequence>
<keyword evidence="2" id="KW-0032">Aminotransferase</keyword>
<dbReference type="GO" id="GO:0030170">
    <property type="term" value="F:pyridoxal phosphate binding"/>
    <property type="evidence" value="ECO:0007669"/>
    <property type="project" value="TreeGrafter"/>
</dbReference>
<comment type="cofactor">
    <cofactor evidence="1">
        <name>pyridoxal 5'-phosphate</name>
        <dbReference type="ChEBI" id="CHEBI:597326"/>
    </cofactor>
</comment>
<protein>
    <submittedName>
        <fullName evidence="2">DegT/DnrJ/EryC1/StrS family aminotransferase</fullName>
    </submittedName>
</protein>
<dbReference type="Gene3D" id="3.90.1150.10">
    <property type="entry name" value="Aspartate Aminotransferase, domain 1"/>
    <property type="match status" value="1"/>
</dbReference>
<keyword evidence="2" id="KW-0808">Transferase</keyword>
<reference evidence="2" key="1">
    <citation type="submission" date="2020-04" db="EMBL/GenBank/DDBJ databases">
        <title>Deep metagenomics examines the oral microbiome during advanced dental caries in children, revealing novel taxa and co-occurrences with host molecules.</title>
        <authorList>
            <person name="Baker J.L."/>
            <person name="Morton J.T."/>
            <person name="Dinis M."/>
            <person name="Alvarez R."/>
            <person name="Tran N.C."/>
            <person name="Knight R."/>
            <person name="Edlund A."/>
        </authorList>
    </citation>
    <scope>NUCLEOTIDE SEQUENCE</scope>
    <source>
        <strain evidence="2">JCVI_32_bin.64</strain>
    </source>
</reference>
<dbReference type="PANTHER" id="PTHR30244:SF34">
    <property type="entry name" value="DTDP-4-AMINO-4,6-DIDEOXYGALACTOSE TRANSAMINASE"/>
    <property type="match status" value="1"/>
</dbReference>
<feature type="non-terminal residue" evidence="2">
    <location>
        <position position="1"/>
    </location>
</feature>
<dbReference type="InterPro" id="IPR015422">
    <property type="entry name" value="PyrdxlP-dep_Trfase_small"/>
</dbReference>
<comment type="caution">
    <text evidence="2">The sequence shown here is derived from an EMBL/GenBank/DDBJ whole genome shotgun (WGS) entry which is preliminary data.</text>
</comment>
<accession>A0A929QY04</accession>
<dbReference type="PANTHER" id="PTHR30244">
    <property type="entry name" value="TRANSAMINASE"/>
    <property type="match status" value="1"/>
</dbReference>
<dbReference type="SUPFAM" id="SSF53383">
    <property type="entry name" value="PLP-dependent transferases"/>
    <property type="match status" value="1"/>
</dbReference>
<proteinExistence type="predicted"/>
<dbReference type="InterPro" id="IPR000653">
    <property type="entry name" value="DegT/StrS_aminotransferase"/>
</dbReference>
<dbReference type="GO" id="GO:0008483">
    <property type="term" value="F:transaminase activity"/>
    <property type="evidence" value="ECO:0007669"/>
    <property type="project" value="UniProtKB-KW"/>
</dbReference>
<dbReference type="InterPro" id="IPR015424">
    <property type="entry name" value="PyrdxlP-dep_Trfase"/>
</dbReference>
<name>A0A929QY04_9ACTO</name>